<evidence type="ECO:0000313" key="2">
    <source>
        <dbReference type="EMBL" id="KAL3096374.1"/>
    </source>
</evidence>
<reference evidence="2 3" key="1">
    <citation type="submission" date="2024-10" db="EMBL/GenBank/DDBJ databases">
        <authorList>
            <person name="Kim D."/>
        </authorList>
    </citation>
    <scope>NUCLEOTIDE SEQUENCE [LARGE SCALE GENOMIC DNA]</scope>
    <source>
        <strain evidence="2">Taebaek</strain>
    </source>
</reference>
<sequence>MTAAARTVAVAIRWARSTGTKDCSAAAAEVMYSSCGCTMATFVHPVAVFSVTAAMEKRGVQTVSNKNDSGMDNGRVCAAKPPRRSRNANVRRAGQRKRHCAETVRGRTARATSRGTNRGHDEQSKWPAAANEMPAFGGGGNNNNSRQHRHYKRWTWTMLLTPHMANSGQFGKFFREFKTSASTVPKQMPQGSNSTSAADMPMPVGQTTTIAVQTSAGTVLQQMPQGSNSTSAVAAADMPIPFFGHQPMPVAFSSGGGSLTVAAHMPWEMRRRPKHRSCDEDDYAR</sequence>
<name>A0ABD2K0F9_HETSC</name>
<evidence type="ECO:0000313" key="3">
    <source>
        <dbReference type="Proteomes" id="UP001620645"/>
    </source>
</evidence>
<evidence type="ECO:0000256" key="1">
    <source>
        <dbReference type="SAM" id="MobiDB-lite"/>
    </source>
</evidence>
<keyword evidence="3" id="KW-1185">Reference proteome</keyword>
<dbReference type="EMBL" id="JBICCN010000070">
    <property type="protein sequence ID" value="KAL3096374.1"/>
    <property type="molecule type" value="Genomic_DNA"/>
</dbReference>
<dbReference type="AlphaFoldDB" id="A0ABD2K0F9"/>
<proteinExistence type="predicted"/>
<accession>A0ABD2K0F9</accession>
<organism evidence="2 3">
    <name type="scientific">Heterodera schachtii</name>
    <name type="common">Sugarbeet cyst nematode worm</name>
    <name type="synonym">Tylenchus schachtii</name>
    <dbReference type="NCBI Taxonomy" id="97005"/>
    <lineage>
        <taxon>Eukaryota</taxon>
        <taxon>Metazoa</taxon>
        <taxon>Ecdysozoa</taxon>
        <taxon>Nematoda</taxon>
        <taxon>Chromadorea</taxon>
        <taxon>Rhabditida</taxon>
        <taxon>Tylenchina</taxon>
        <taxon>Tylenchomorpha</taxon>
        <taxon>Tylenchoidea</taxon>
        <taxon>Heteroderidae</taxon>
        <taxon>Heteroderinae</taxon>
        <taxon>Heterodera</taxon>
    </lineage>
</organism>
<feature type="region of interest" description="Disordered" evidence="1">
    <location>
        <begin position="80"/>
        <end position="127"/>
    </location>
</feature>
<protein>
    <submittedName>
        <fullName evidence="2">Uncharacterized protein</fullName>
    </submittedName>
</protein>
<dbReference type="Proteomes" id="UP001620645">
    <property type="component" value="Unassembled WGS sequence"/>
</dbReference>
<gene>
    <name evidence="2" type="ORF">niasHS_004340</name>
</gene>
<comment type="caution">
    <text evidence="2">The sequence shown here is derived from an EMBL/GenBank/DDBJ whole genome shotgun (WGS) entry which is preliminary data.</text>
</comment>